<name>A0A7Z0N9Y7_9GAMM</name>
<dbReference type="GO" id="GO:0030288">
    <property type="term" value="C:outer membrane-bounded periplasmic space"/>
    <property type="evidence" value="ECO:0007669"/>
    <property type="project" value="TreeGrafter"/>
</dbReference>
<dbReference type="GO" id="GO:0032885">
    <property type="term" value="P:regulation of polysaccharide biosynthetic process"/>
    <property type="evidence" value="ECO:0007669"/>
    <property type="project" value="TreeGrafter"/>
</dbReference>
<sequence length="349" mass="38937">MGVRNMIVPWRLKRAWVLAAVVGTLSFQVHAENANSSSDVSQSVRHAGYECAAESDAQPSNATQWLERGLWASHCYAFQARAVAIDAVDVRTLALSHRIQDGIRQQVVQYLDGPSVSIERRSPVGRLAWTEEHSNGEMPTPARWAAHLEKYYAIELEDDARVAGREAVKLIFEPRDQWRFSHEWWLDRDTGLLLKHVLSDQQGRIIETFQITQLQSPQKYTGIVRVGSPTVILNTPWHTSWLPDGFVAQPVTFAGEDVHQRVYSDGLATVSIFVEPLASEATIALQEGVQQLGVSAVAIEHTITAEGRWQLVAIGELPVATLQRIVRSITFDLQEGQSQESVDEAESIK</sequence>
<feature type="domain" description="MucB/RseB C-terminal" evidence="7">
    <location>
        <begin position="235"/>
        <end position="329"/>
    </location>
</feature>
<organism evidence="8 9">
    <name type="scientific">Vreelandella sedimenti</name>
    <dbReference type="NCBI Taxonomy" id="2729618"/>
    <lineage>
        <taxon>Bacteria</taxon>
        <taxon>Pseudomonadati</taxon>
        <taxon>Pseudomonadota</taxon>
        <taxon>Gammaproteobacteria</taxon>
        <taxon>Oceanospirillales</taxon>
        <taxon>Halomonadaceae</taxon>
        <taxon>Vreelandella</taxon>
    </lineage>
</organism>
<proteinExistence type="inferred from homology"/>
<dbReference type="AlphaFoldDB" id="A0A7Z0N9Y7"/>
<comment type="caution">
    <text evidence="8">The sequence shown here is derived from an EMBL/GenBank/DDBJ whole genome shotgun (WGS) entry which is preliminary data.</text>
</comment>
<dbReference type="InterPro" id="IPR038484">
    <property type="entry name" value="MucB/RseB_C_sf"/>
</dbReference>
<reference evidence="8 9" key="1">
    <citation type="submission" date="2020-07" db="EMBL/GenBank/DDBJ databases">
        <title>Halomonas sp. QX-2 draft genome sequence.</title>
        <authorList>
            <person name="Qiu X."/>
        </authorList>
    </citation>
    <scope>NUCLEOTIDE SEQUENCE [LARGE SCALE GENOMIC DNA]</scope>
    <source>
        <strain evidence="8 9">QX-2</strain>
    </source>
</reference>
<dbReference type="Pfam" id="PF17188">
    <property type="entry name" value="MucB_RseB_C"/>
    <property type="match status" value="1"/>
</dbReference>
<comment type="subcellular location">
    <subcellularLocation>
        <location evidence="1">Periplasm</location>
    </subcellularLocation>
</comment>
<evidence type="ECO:0000256" key="2">
    <source>
        <dbReference type="ARBA" id="ARBA00008150"/>
    </source>
</evidence>
<evidence type="ECO:0000256" key="3">
    <source>
        <dbReference type="ARBA" id="ARBA00022729"/>
    </source>
</evidence>
<evidence type="ECO:0000259" key="7">
    <source>
        <dbReference type="Pfam" id="PF17188"/>
    </source>
</evidence>
<evidence type="ECO:0000256" key="5">
    <source>
        <dbReference type="SAM" id="SignalP"/>
    </source>
</evidence>
<dbReference type="CDD" id="cd16327">
    <property type="entry name" value="RseB"/>
    <property type="match status" value="1"/>
</dbReference>
<dbReference type="InterPro" id="IPR033436">
    <property type="entry name" value="MucB/RseB_C"/>
</dbReference>
<dbReference type="InterPro" id="IPR005588">
    <property type="entry name" value="MucB_RseB"/>
</dbReference>
<accession>A0A7Z0N9Y7</accession>
<dbReference type="RefSeq" id="WP_180094311.1">
    <property type="nucleotide sequence ID" value="NZ_CAXAZJ010000021.1"/>
</dbReference>
<evidence type="ECO:0000313" key="8">
    <source>
        <dbReference type="EMBL" id="NYT74163.1"/>
    </source>
</evidence>
<evidence type="ECO:0000259" key="6">
    <source>
        <dbReference type="Pfam" id="PF03888"/>
    </source>
</evidence>
<evidence type="ECO:0000256" key="1">
    <source>
        <dbReference type="ARBA" id="ARBA00004418"/>
    </source>
</evidence>
<evidence type="ECO:0000313" key="9">
    <source>
        <dbReference type="Proteomes" id="UP000520876"/>
    </source>
</evidence>
<dbReference type="GO" id="GO:0045152">
    <property type="term" value="F:antisigma factor binding"/>
    <property type="evidence" value="ECO:0007669"/>
    <property type="project" value="TreeGrafter"/>
</dbReference>
<keyword evidence="3 5" id="KW-0732">Signal</keyword>
<dbReference type="Pfam" id="PF03888">
    <property type="entry name" value="MucB_RseB"/>
    <property type="match status" value="1"/>
</dbReference>
<dbReference type="Proteomes" id="UP000520876">
    <property type="component" value="Unassembled WGS sequence"/>
</dbReference>
<keyword evidence="4" id="KW-0574">Periplasm</keyword>
<feature type="chain" id="PRO_5031536184" evidence="5">
    <location>
        <begin position="32"/>
        <end position="349"/>
    </location>
</feature>
<dbReference type="PANTHER" id="PTHR38782">
    <property type="match status" value="1"/>
</dbReference>
<dbReference type="Gene3D" id="3.30.200.100">
    <property type="entry name" value="MucB/RseB, C-terminal domain"/>
    <property type="match status" value="1"/>
</dbReference>
<feature type="signal peptide" evidence="5">
    <location>
        <begin position="1"/>
        <end position="31"/>
    </location>
</feature>
<comment type="similarity">
    <text evidence="2">Belongs to the RseB family.</text>
</comment>
<evidence type="ECO:0000256" key="4">
    <source>
        <dbReference type="ARBA" id="ARBA00022764"/>
    </source>
</evidence>
<keyword evidence="9" id="KW-1185">Reference proteome</keyword>
<dbReference type="PANTHER" id="PTHR38782:SF1">
    <property type="entry name" value="SIGMA-E FACTOR REGULATORY PROTEIN RSEB"/>
    <property type="match status" value="1"/>
</dbReference>
<dbReference type="InterPro" id="IPR033434">
    <property type="entry name" value="MucB/RseB_N"/>
</dbReference>
<dbReference type="EMBL" id="JACCGK010000015">
    <property type="protein sequence ID" value="NYT74163.1"/>
    <property type="molecule type" value="Genomic_DNA"/>
</dbReference>
<feature type="domain" description="MucB/RseB N-terminal" evidence="6">
    <location>
        <begin position="62"/>
        <end position="218"/>
    </location>
</feature>
<gene>
    <name evidence="8" type="ORF">HZU72_17270</name>
</gene>
<protein>
    <submittedName>
        <fullName evidence="8">MucB/RseB C-terminal domain-containing protein</fullName>
    </submittedName>
</protein>
<dbReference type="Gene3D" id="2.50.20.10">
    <property type="entry name" value="Lipoprotein localisation LolA/LolB/LppX"/>
    <property type="match status" value="1"/>
</dbReference>